<sequence length="678" mass="77376">MKFKNLRRVASIGLATVMLVPSATFAKEFKDVKKNNKYSWAYDAIDILSDKNVINGHPDGEFKPGDSVSLEELLQLIKQVLNPSDEELKTARDKYSKIAKENGVNSWAEDAICLALHRDYLNESALKKASERGFFKINQREYPSRGDIAIFFARALNLNAKGNTNLLKHKDQNKMSDTLKGYLASLVDVGIFTATGSDGNFEGDRPITRAETAIITKASFDYASKNTISNKTEKKKGTVILSSKLNNVNVIIIETNNQKFSFDIDNNTKFKLKDKDIKLEDIKAGQEVEIEYVKSNNNDREGTAKLINVTNAKLDMVGYVNSKGTNEITLRYRDNSDTLNFRTTSKISTSDTKTFTLDSNAKIKAYGKDLKLDDIKVDDLVEFKTNNDNKITEMTIYPKEAQVSGKITSLNTSDKDKSSLKIRLKDNKDYELYITNETRDLDKITLNDNVDLYVNYKVVMGLSSNYRDGDISGEVVAFSGDESSFTNRRYNRYIGIKDKYGYTKNYYLADRFEIKSYNGAKQNQITENYLRGKNVILTLNNYGEVETITIIDSSLQFSGMFQVVSNERIGRSFNIYKIGLRVIQSDNDNLKPGKTLYFQTSQNLELYDVLSFDGYLNYDGEIISDSNNKFLGNPREYLNTANRTTRKSDFEDYRFFLNNNRYYDNKNNERLSNLNKFY</sequence>
<dbReference type="STRING" id="1465756.BIV18_00220"/>
<keyword evidence="4" id="KW-1185">Reference proteome</keyword>
<evidence type="ECO:0000256" key="1">
    <source>
        <dbReference type="SAM" id="SignalP"/>
    </source>
</evidence>
<accession>A0A1U7LXH3</accession>
<dbReference type="Pfam" id="PF00395">
    <property type="entry name" value="SLH"/>
    <property type="match status" value="2"/>
</dbReference>
<dbReference type="InterPro" id="IPR001119">
    <property type="entry name" value="SLH_dom"/>
</dbReference>
<reference evidence="3 4" key="1">
    <citation type="journal article" date="2016" name="Appl. Environ. Microbiol.">
        <title>Function and Phylogeny of Bacterial Butyryl Coenzyme A:Acetate Transferases and Their Diversity in the Proximal Colon of Swine.</title>
        <authorList>
            <person name="Trachsel J."/>
            <person name="Bayles D.O."/>
            <person name="Looft T."/>
            <person name="Levine U.Y."/>
            <person name="Allen H.K."/>
        </authorList>
    </citation>
    <scope>NUCLEOTIDE SEQUENCE [LARGE SCALE GENOMIC DNA]</scope>
    <source>
        <strain evidence="3 4">35-6-1</strain>
    </source>
</reference>
<feature type="domain" description="SLH" evidence="2">
    <location>
        <begin position="166"/>
        <end position="230"/>
    </location>
</feature>
<feature type="signal peptide" evidence="1">
    <location>
        <begin position="1"/>
        <end position="26"/>
    </location>
</feature>
<keyword evidence="1" id="KW-0732">Signal</keyword>
<comment type="caution">
    <text evidence="3">The sequence shown here is derived from an EMBL/GenBank/DDBJ whole genome shotgun (WGS) entry which is preliminary data.</text>
</comment>
<feature type="chain" id="PRO_5012594957" evidence="1">
    <location>
        <begin position="27"/>
        <end position="678"/>
    </location>
</feature>
<dbReference type="Proteomes" id="UP000187166">
    <property type="component" value="Unassembled WGS sequence"/>
</dbReference>
<gene>
    <name evidence="3" type="ORF">BIV18_00220</name>
</gene>
<protein>
    <submittedName>
        <fullName evidence="3">S-layer protein</fullName>
    </submittedName>
</protein>
<dbReference type="EMBL" id="MJIH01000001">
    <property type="protein sequence ID" value="OLR64093.1"/>
    <property type="molecule type" value="Genomic_DNA"/>
</dbReference>
<dbReference type="PANTHER" id="PTHR43308">
    <property type="entry name" value="OUTER MEMBRANE PROTEIN ALPHA-RELATED"/>
    <property type="match status" value="1"/>
</dbReference>
<name>A0A1U7LXH3_9FIRM</name>
<evidence type="ECO:0000313" key="4">
    <source>
        <dbReference type="Proteomes" id="UP000187166"/>
    </source>
</evidence>
<organism evidence="3 4">
    <name type="scientific">Peptoniphilus porci</name>
    <dbReference type="NCBI Taxonomy" id="2652280"/>
    <lineage>
        <taxon>Bacteria</taxon>
        <taxon>Bacillati</taxon>
        <taxon>Bacillota</taxon>
        <taxon>Tissierellia</taxon>
        <taxon>Tissierellales</taxon>
        <taxon>Peptoniphilaceae</taxon>
        <taxon>Peptoniphilus</taxon>
    </lineage>
</organism>
<evidence type="ECO:0000259" key="2">
    <source>
        <dbReference type="PROSITE" id="PS51272"/>
    </source>
</evidence>
<dbReference type="InterPro" id="IPR051465">
    <property type="entry name" value="Cell_Envelope_Struct_Comp"/>
</dbReference>
<dbReference type="PANTHER" id="PTHR43308:SF1">
    <property type="entry name" value="OUTER MEMBRANE PROTEIN ALPHA"/>
    <property type="match status" value="1"/>
</dbReference>
<evidence type="ECO:0000313" key="3">
    <source>
        <dbReference type="EMBL" id="OLR64093.1"/>
    </source>
</evidence>
<proteinExistence type="predicted"/>
<dbReference type="AlphaFoldDB" id="A0A1U7LXH3"/>
<dbReference type="PROSITE" id="PS51272">
    <property type="entry name" value="SLH"/>
    <property type="match status" value="2"/>
</dbReference>
<feature type="domain" description="SLH" evidence="2">
    <location>
        <begin position="28"/>
        <end position="91"/>
    </location>
</feature>